<dbReference type="HOGENOM" id="CLU_1234744_0_0_1"/>
<evidence type="ECO:0000313" key="2">
    <source>
        <dbReference type="Proteomes" id="UP000019373"/>
    </source>
</evidence>
<dbReference type="AlphaFoldDB" id="U1HN60"/>
<proteinExistence type="predicted"/>
<dbReference type="OrthoDB" id="2968825at2759"/>
<dbReference type="GeneID" id="19239701"/>
<reference evidence="2" key="1">
    <citation type="journal article" date="2014" name="BMC Genomics">
        <title>Genome characteristics reveal the impact of lichenization on lichen-forming fungus Endocarpon pusillum Hedwig (Verrucariales, Ascomycota).</title>
        <authorList>
            <person name="Wang Y.-Y."/>
            <person name="Liu B."/>
            <person name="Zhang X.-Y."/>
            <person name="Zhou Q.-M."/>
            <person name="Zhang T."/>
            <person name="Li H."/>
            <person name="Yu Y.-F."/>
            <person name="Zhang X.-L."/>
            <person name="Hao X.-Y."/>
            <person name="Wang M."/>
            <person name="Wang L."/>
            <person name="Wei J.-C."/>
        </authorList>
    </citation>
    <scope>NUCLEOTIDE SEQUENCE [LARGE SCALE GENOMIC DNA]</scope>
    <source>
        <strain evidence="2">Z07020 / HMAS-L-300199</strain>
    </source>
</reference>
<dbReference type="eggNOG" id="ENOG502T18N">
    <property type="taxonomic scope" value="Eukaryota"/>
</dbReference>
<accession>U1HN60</accession>
<protein>
    <submittedName>
        <fullName evidence="1">Uncharacterized protein</fullName>
    </submittedName>
</protein>
<keyword evidence="2" id="KW-1185">Reference proteome</keyword>
<dbReference type="Proteomes" id="UP000019373">
    <property type="component" value="Unassembled WGS sequence"/>
</dbReference>
<organism evidence="1 2">
    <name type="scientific">Endocarpon pusillum (strain Z07020 / HMAS-L-300199)</name>
    <name type="common">Lichen-forming fungus</name>
    <dbReference type="NCBI Taxonomy" id="1263415"/>
    <lineage>
        <taxon>Eukaryota</taxon>
        <taxon>Fungi</taxon>
        <taxon>Dikarya</taxon>
        <taxon>Ascomycota</taxon>
        <taxon>Pezizomycotina</taxon>
        <taxon>Eurotiomycetes</taxon>
        <taxon>Chaetothyriomycetidae</taxon>
        <taxon>Verrucariales</taxon>
        <taxon>Verrucariaceae</taxon>
        <taxon>Endocarpon</taxon>
    </lineage>
</organism>
<evidence type="ECO:0000313" key="1">
    <source>
        <dbReference type="EMBL" id="ERF70469.1"/>
    </source>
</evidence>
<gene>
    <name evidence="1" type="ORF">EPUS_04747</name>
</gene>
<dbReference type="EMBL" id="KE721317">
    <property type="protein sequence ID" value="ERF70469.1"/>
    <property type="molecule type" value="Genomic_DNA"/>
</dbReference>
<sequence>MSNSPPRTTAHISLAVSASSPTFSISGANDATNPFQLIVTARIVSFGVLQSAITLQADRTPLDHGSGFANALFRGGLNYWVDVTNKTRVISLKPSVRVNYGSSSENDQRKIGFLQFVTVPASEDLVVSHEITAERMFRAHNHHASSSLGPKDVKPGDRFRLRMTNLDCVGWWHPGGLDGELKDKKFVGSFEEPNDDGRYEHFDDIEGQKPDTKTLKRHGWIFSEELDQLKVTAEEGKESVVIDFVA</sequence>
<dbReference type="RefSeq" id="XP_007803927.1">
    <property type="nucleotide sequence ID" value="XM_007805736.1"/>
</dbReference>
<name>U1HN60_ENDPU</name>